<dbReference type="PROSITE" id="PS51257">
    <property type="entry name" value="PROKAR_LIPOPROTEIN"/>
    <property type="match status" value="1"/>
</dbReference>
<feature type="domain" description="SsuA/THI5-like" evidence="5">
    <location>
        <begin position="45"/>
        <end position="238"/>
    </location>
</feature>
<protein>
    <recommendedName>
        <fullName evidence="5">SsuA/THI5-like domain-containing protein</fullName>
    </recommendedName>
</protein>
<dbReference type="Gene3D" id="3.40.190.10">
    <property type="entry name" value="Periplasmic binding protein-like II"/>
    <property type="match status" value="2"/>
</dbReference>
<evidence type="ECO:0000256" key="2">
    <source>
        <dbReference type="ARBA" id="ARBA00010742"/>
    </source>
</evidence>
<feature type="signal peptide" evidence="4">
    <location>
        <begin position="1"/>
        <end position="23"/>
    </location>
</feature>
<keyword evidence="7" id="KW-1185">Reference proteome</keyword>
<comment type="caution">
    <text evidence="6">The sequence shown here is derived from an EMBL/GenBank/DDBJ whole genome shotgun (WGS) entry which is preliminary data.</text>
</comment>
<dbReference type="PANTHER" id="PTHR30024:SF47">
    <property type="entry name" value="TAURINE-BINDING PERIPLASMIC PROTEIN"/>
    <property type="match status" value="1"/>
</dbReference>
<evidence type="ECO:0000259" key="5">
    <source>
        <dbReference type="Pfam" id="PF09084"/>
    </source>
</evidence>
<dbReference type="SUPFAM" id="SSF53850">
    <property type="entry name" value="Periplasmic binding protein-like II"/>
    <property type="match status" value="1"/>
</dbReference>
<proteinExistence type="inferred from homology"/>
<comment type="subcellular location">
    <subcellularLocation>
        <location evidence="1">Periplasm</location>
    </subcellularLocation>
</comment>
<evidence type="ECO:0000313" key="7">
    <source>
        <dbReference type="Proteomes" id="UP001500635"/>
    </source>
</evidence>
<evidence type="ECO:0000256" key="1">
    <source>
        <dbReference type="ARBA" id="ARBA00004418"/>
    </source>
</evidence>
<dbReference type="RefSeq" id="WP_344993216.1">
    <property type="nucleotide sequence ID" value="NZ_BAABFR010000017.1"/>
</dbReference>
<dbReference type="InterPro" id="IPR015168">
    <property type="entry name" value="SsuA/THI5"/>
</dbReference>
<dbReference type="PANTHER" id="PTHR30024">
    <property type="entry name" value="ALIPHATIC SULFONATES-BINDING PROTEIN-RELATED"/>
    <property type="match status" value="1"/>
</dbReference>
<dbReference type="Pfam" id="PF09084">
    <property type="entry name" value="NMT1"/>
    <property type="match status" value="1"/>
</dbReference>
<evidence type="ECO:0000256" key="4">
    <source>
        <dbReference type="SAM" id="SignalP"/>
    </source>
</evidence>
<accession>A0ABP8JD91</accession>
<evidence type="ECO:0000256" key="3">
    <source>
        <dbReference type="ARBA" id="ARBA00022729"/>
    </source>
</evidence>
<reference evidence="7" key="1">
    <citation type="journal article" date="2019" name="Int. J. Syst. Evol. Microbiol.">
        <title>The Global Catalogue of Microorganisms (GCM) 10K type strain sequencing project: providing services to taxonomists for standard genome sequencing and annotation.</title>
        <authorList>
            <consortium name="The Broad Institute Genomics Platform"/>
            <consortium name="The Broad Institute Genome Sequencing Center for Infectious Disease"/>
            <person name="Wu L."/>
            <person name="Ma J."/>
        </authorList>
    </citation>
    <scope>NUCLEOTIDE SEQUENCE [LARGE SCALE GENOMIC DNA]</scope>
    <source>
        <strain evidence="7">JCM 17688</strain>
    </source>
</reference>
<sequence>MKSPLRGLIAAVATVGIAASAAACGNAGSSAPTALTVGFVVDPSWAQIPVAVAGGDFQKHKIDVKVVDFSSGVEALQAVAAGQVDVTTAADVPVAATLTRSPSLRVVADGSRWNGSRVVGRRSAGITDVRSLAGKSIGTPLGTSADYYAANVLQQNNITAKLVQVAPSAAVTAASKRDVDAVAIFQPYQEQVVAALGSDAVQLAGSNYSQHSLYVATKDAVSRKAATLTAFFAALRDAGARLTAGSAPAITAVATATQLKPDLVRTILPQFDYTIELKPDLASDLSSLGAWAKQGGSIDASQQLPDYSTFLDAQFLPGSGS</sequence>
<dbReference type="Proteomes" id="UP001500635">
    <property type="component" value="Unassembled WGS sequence"/>
</dbReference>
<keyword evidence="3 4" id="KW-0732">Signal</keyword>
<comment type="similarity">
    <text evidence="2">Belongs to the bacterial solute-binding protein SsuA/TauA family.</text>
</comment>
<feature type="chain" id="PRO_5045358050" description="SsuA/THI5-like domain-containing protein" evidence="4">
    <location>
        <begin position="24"/>
        <end position="321"/>
    </location>
</feature>
<gene>
    <name evidence="6" type="ORF">GCM10023147_15270</name>
</gene>
<name>A0ABP8JD91_9ACTN</name>
<organism evidence="6 7">
    <name type="scientific">Tsukamurella soli</name>
    <dbReference type="NCBI Taxonomy" id="644556"/>
    <lineage>
        <taxon>Bacteria</taxon>
        <taxon>Bacillati</taxon>
        <taxon>Actinomycetota</taxon>
        <taxon>Actinomycetes</taxon>
        <taxon>Mycobacteriales</taxon>
        <taxon>Tsukamurellaceae</taxon>
        <taxon>Tsukamurella</taxon>
    </lineage>
</organism>
<dbReference type="EMBL" id="BAABFR010000017">
    <property type="protein sequence ID" value="GAA4389038.1"/>
    <property type="molecule type" value="Genomic_DNA"/>
</dbReference>
<evidence type="ECO:0000313" key="6">
    <source>
        <dbReference type="EMBL" id="GAA4389038.1"/>
    </source>
</evidence>